<evidence type="ECO:0000313" key="2">
    <source>
        <dbReference type="Proteomes" id="UP000582837"/>
    </source>
</evidence>
<protein>
    <submittedName>
        <fullName evidence="1">Putative nucleic acid-binding protein</fullName>
    </submittedName>
</protein>
<dbReference type="InterPro" id="IPR029060">
    <property type="entry name" value="PIN-like_dom_sf"/>
</dbReference>
<name>A0A841H4Y3_9BACT</name>
<dbReference type="AlphaFoldDB" id="A0A841H4Y3"/>
<gene>
    <name evidence="1" type="ORF">HNQ61_004689</name>
</gene>
<accession>A0A841H4Y3</accession>
<keyword evidence="2" id="KW-1185">Reference proteome</keyword>
<evidence type="ECO:0000313" key="1">
    <source>
        <dbReference type="EMBL" id="MBB6073023.1"/>
    </source>
</evidence>
<dbReference type="SUPFAM" id="SSF88723">
    <property type="entry name" value="PIN domain-like"/>
    <property type="match status" value="1"/>
</dbReference>
<dbReference type="RefSeq" id="WP_170040101.1">
    <property type="nucleotide sequence ID" value="NZ_JABDTL010000002.1"/>
</dbReference>
<sequence>MSGQRIYIDTSVIGGCFDSEFAPWSTGLFTDFRLGIYRPVVSEVVEAELVGAPTPVKELWIELLDLHAEMLFVGDEVDTLAKMYEAREILSPKYFNDGLHIALATVAEVDSIVSWNFKHIVNYRRMQLFNAANRDCGYSPVHIRTPREVTRHGRTED</sequence>
<dbReference type="EMBL" id="JACHIA010000020">
    <property type="protein sequence ID" value="MBB6073023.1"/>
    <property type="molecule type" value="Genomic_DNA"/>
</dbReference>
<reference evidence="1 2" key="1">
    <citation type="submission" date="2020-08" db="EMBL/GenBank/DDBJ databases">
        <title>Genomic Encyclopedia of Type Strains, Phase IV (KMG-IV): sequencing the most valuable type-strain genomes for metagenomic binning, comparative biology and taxonomic classification.</title>
        <authorList>
            <person name="Goeker M."/>
        </authorList>
    </citation>
    <scope>NUCLEOTIDE SEQUENCE [LARGE SCALE GENOMIC DNA]</scope>
    <source>
        <strain evidence="1 2">DSM 29007</strain>
    </source>
</reference>
<dbReference type="Proteomes" id="UP000582837">
    <property type="component" value="Unassembled WGS sequence"/>
</dbReference>
<proteinExistence type="predicted"/>
<organism evidence="1 2">
    <name type="scientific">Longimicrobium terrae</name>
    <dbReference type="NCBI Taxonomy" id="1639882"/>
    <lineage>
        <taxon>Bacteria</taxon>
        <taxon>Pseudomonadati</taxon>
        <taxon>Gemmatimonadota</taxon>
        <taxon>Longimicrobiia</taxon>
        <taxon>Longimicrobiales</taxon>
        <taxon>Longimicrobiaceae</taxon>
        <taxon>Longimicrobium</taxon>
    </lineage>
</organism>
<comment type="caution">
    <text evidence="1">The sequence shown here is derived from an EMBL/GenBank/DDBJ whole genome shotgun (WGS) entry which is preliminary data.</text>
</comment>